<feature type="compositionally biased region" description="Polar residues" evidence="3">
    <location>
        <begin position="313"/>
        <end position="326"/>
    </location>
</feature>
<gene>
    <name evidence="5" type="ORF">K452DRAFT_289701</name>
</gene>
<sequence length="326" mass="34368">MSGSIASKNLYELLGNDPELDPERRTPEQPTKAIDKPNQRAGKRNAGAEGPVKDTPRPAGRGGRNQFSGNEGAFRDRDAGSYNNRSKPADDGLRSDRHPNHLRGSEESGNRGRGSRGGRGFGGRGGRGGRDDRHSRTGVSDHPKQAAHGWGGETGGEELADEMAGEAIAKQEEKEGFEADAANGEPAEPEDKSKSYDAYLAELAEKKAQLGSTPEVRKPNEGGDKKFPEGKAIAKPEDEQYFVGGGGKQKRERGPKEKQTIDLGDIYGRGEERSGFRGGRGGRGGRGRGEGRGGAGRGGQRGAPRGGAKGTAVNLNDQSAFPSLGA</sequence>
<feature type="compositionally biased region" description="Basic and acidic residues" evidence="3">
    <location>
        <begin position="21"/>
        <end position="38"/>
    </location>
</feature>
<organism evidence="5 6">
    <name type="scientific">Aplosporella prunicola CBS 121167</name>
    <dbReference type="NCBI Taxonomy" id="1176127"/>
    <lineage>
        <taxon>Eukaryota</taxon>
        <taxon>Fungi</taxon>
        <taxon>Dikarya</taxon>
        <taxon>Ascomycota</taxon>
        <taxon>Pezizomycotina</taxon>
        <taxon>Dothideomycetes</taxon>
        <taxon>Dothideomycetes incertae sedis</taxon>
        <taxon>Botryosphaeriales</taxon>
        <taxon>Aplosporellaceae</taxon>
        <taxon>Aplosporella</taxon>
    </lineage>
</organism>
<proteinExistence type="predicted"/>
<dbReference type="GO" id="GO:0005737">
    <property type="term" value="C:cytoplasm"/>
    <property type="evidence" value="ECO:0007669"/>
    <property type="project" value="UniProtKB-SubCell"/>
</dbReference>
<dbReference type="EMBL" id="ML995492">
    <property type="protein sequence ID" value="KAF2139714.1"/>
    <property type="molecule type" value="Genomic_DNA"/>
</dbReference>
<evidence type="ECO:0000256" key="1">
    <source>
        <dbReference type="ARBA" id="ARBA00004496"/>
    </source>
</evidence>
<feature type="region of interest" description="Disordered" evidence="3">
    <location>
        <begin position="1"/>
        <end position="326"/>
    </location>
</feature>
<feature type="compositionally biased region" description="Basic and acidic residues" evidence="3">
    <location>
        <begin position="215"/>
        <end position="238"/>
    </location>
</feature>
<dbReference type="GO" id="GO:0003723">
    <property type="term" value="F:RNA binding"/>
    <property type="evidence" value="ECO:0007669"/>
    <property type="project" value="InterPro"/>
</dbReference>
<evidence type="ECO:0000313" key="5">
    <source>
        <dbReference type="EMBL" id="KAF2139714.1"/>
    </source>
</evidence>
<dbReference type="RefSeq" id="XP_033395427.1">
    <property type="nucleotide sequence ID" value="XM_033540877.1"/>
</dbReference>
<accession>A0A6A6B928</accession>
<evidence type="ECO:0000313" key="6">
    <source>
        <dbReference type="Proteomes" id="UP000799438"/>
    </source>
</evidence>
<dbReference type="PANTHER" id="PTHR12299:SF17">
    <property type="entry name" value="AT19571P-RELATED"/>
    <property type="match status" value="1"/>
</dbReference>
<evidence type="ECO:0000259" key="4">
    <source>
        <dbReference type="SMART" id="SM01233"/>
    </source>
</evidence>
<reference evidence="5" key="1">
    <citation type="journal article" date="2020" name="Stud. Mycol.">
        <title>101 Dothideomycetes genomes: a test case for predicting lifestyles and emergence of pathogens.</title>
        <authorList>
            <person name="Haridas S."/>
            <person name="Albert R."/>
            <person name="Binder M."/>
            <person name="Bloem J."/>
            <person name="Labutti K."/>
            <person name="Salamov A."/>
            <person name="Andreopoulos B."/>
            <person name="Baker S."/>
            <person name="Barry K."/>
            <person name="Bills G."/>
            <person name="Bluhm B."/>
            <person name="Cannon C."/>
            <person name="Castanera R."/>
            <person name="Culley D."/>
            <person name="Daum C."/>
            <person name="Ezra D."/>
            <person name="Gonzalez J."/>
            <person name="Henrissat B."/>
            <person name="Kuo A."/>
            <person name="Liang C."/>
            <person name="Lipzen A."/>
            <person name="Lutzoni F."/>
            <person name="Magnuson J."/>
            <person name="Mondo S."/>
            <person name="Nolan M."/>
            <person name="Ohm R."/>
            <person name="Pangilinan J."/>
            <person name="Park H.-J."/>
            <person name="Ramirez L."/>
            <person name="Alfaro M."/>
            <person name="Sun H."/>
            <person name="Tritt A."/>
            <person name="Yoshinaga Y."/>
            <person name="Zwiers L.-H."/>
            <person name="Turgeon B."/>
            <person name="Goodwin S."/>
            <person name="Spatafora J."/>
            <person name="Crous P."/>
            <person name="Grigoriev I."/>
        </authorList>
    </citation>
    <scope>NUCLEOTIDE SEQUENCE</scope>
    <source>
        <strain evidence="5">CBS 121167</strain>
    </source>
</reference>
<dbReference type="Gene3D" id="6.10.140.1040">
    <property type="match status" value="1"/>
</dbReference>
<dbReference type="InterPro" id="IPR039764">
    <property type="entry name" value="HABP4/SERBP1-like"/>
</dbReference>
<feature type="domain" description="Hyaluronan/mRNA-binding protein" evidence="4">
    <location>
        <begin position="128"/>
        <end position="222"/>
    </location>
</feature>
<dbReference type="InterPro" id="IPR019084">
    <property type="entry name" value="STM1-like_N"/>
</dbReference>
<comment type="subcellular location">
    <subcellularLocation>
        <location evidence="1">Cytoplasm</location>
    </subcellularLocation>
</comment>
<name>A0A6A6B928_9PEZI</name>
<evidence type="ECO:0000256" key="2">
    <source>
        <dbReference type="ARBA" id="ARBA00022490"/>
    </source>
</evidence>
<feature type="compositionally biased region" description="Gly residues" evidence="3">
    <location>
        <begin position="292"/>
        <end position="309"/>
    </location>
</feature>
<evidence type="ECO:0000256" key="3">
    <source>
        <dbReference type="SAM" id="MobiDB-lite"/>
    </source>
</evidence>
<dbReference type="GO" id="GO:0005634">
    <property type="term" value="C:nucleus"/>
    <property type="evidence" value="ECO:0007669"/>
    <property type="project" value="TreeGrafter"/>
</dbReference>
<dbReference type="PANTHER" id="PTHR12299">
    <property type="entry name" value="HYALURONIC ACID-BINDING PROTEIN 4"/>
    <property type="match status" value="1"/>
</dbReference>
<feature type="compositionally biased region" description="Basic and acidic residues" evidence="3">
    <location>
        <begin position="128"/>
        <end position="144"/>
    </location>
</feature>
<dbReference type="Pfam" id="PF09598">
    <property type="entry name" value="Stm1_N"/>
    <property type="match status" value="1"/>
</dbReference>
<feature type="compositionally biased region" description="Gly residues" evidence="3">
    <location>
        <begin position="111"/>
        <end position="126"/>
    </location>
</feature>
<keyword evidence="2" id="KW-0963">Cytoplasm</keyword>
<keyword evidence="6" id="KW-1185">Reference proteome</keyword>
<dbReference type="AlphaFoldDB" id="A0A6A6B928"/>
<protein>
    <recommendedName>
        <fullName evidence="4">Hyaluronan/mRNA-binding protein domain-containing protein</fullName>
    </recommendedName>
</protein>
<dbReference type="OrthoDB" id="5426471at2759"/>
<dbReference type="InterPro" id="IPR006861">
    <property type="entry name" value="HABP4_PAIRBP1-bd"/>
</dbReference>
<dbReference type="SMART" id="SM01233">
    <property type="entry name" value="HABP4_PAI-RBP1"/>
    <property type="match status" value="1"/>
</dbReference>
<dbReference type="GeneID" id="54298373"/>
<feature type="compositionally biased region" description="Basic and acidic residues" evidence="3">
    <location>
        <begin position="87"/>
        <end position="110"/>
    </location>
</feature>
<feature type="compositionally biased region" description="Acidic residues" evidence="3">
    <location>
        <begin position="155"/>
        <end position="164"/>
    </location>
</feature>
<dbReference type="Proteomes" id="UP000799438">
    <property type="component" value="Unassembled WGS sequence"/>
</dbReference>